<dbReference type="PANTHER" id="PTHR44757">
    <property type="entry name" value="DIGUANYLATE CYCLASE DGCP"/>
    <property type="match status" value="1"/>
</dbReference>
<name>A0A940YET0_9BURK</name>
<dbReference type="EMBL" id="JAGQDE010000005">
    <property type="protein sequence ID" value="MBQ0958893.1"/>
    <property type="molecule type" value="Genomic_DNA"/>
</dbReference>
<dbReference type="InterPro" id="IPR035919">
    <property type="entry name" value="EAL_sf"/>
</dbReference>
<comment type="caution">
    <text evidence="3">The sequence shown here is derived from an EMBL/GenBank/DDBJ whole genome shotgun (WGS) entry which is preliminary data.</text>
</comment>
<evidence type="ECO:0000259" key="1">
    <source>
        <dbReference type="PROSITE" id="PS50883"/>
    </source>
</evidence>
<dbReference type="CDD" id="cd01948">
    <property type="entry name" value="EAL"/>
    <property type="match status" value="1"/>
</dbReference>
<dbReference type="RefSeq" id="WP_210801408.1">
    <property type="nucleotide sequence ID" value="NZ_JAGQDE010000005.1"/>
</dbReference>
<dbReference type="Gene3D" id="3.30.70.270">
    <property type="match status" value="1"/>
</dbReference>
<evidence type="ECO:0000313" key="3">
    <source>
        <dbReference type="EMBL" id="MBQ0958893.1"/>
    </source>
</evidence>
<dbReference type="InterPro" id="IPR052155">
    <property type="entry name" value="Biofilm_reg_signaling"/>
</dbReference>
<evidence type="ECO:0000313" key="4">
    <source>
        <dbReference type="Proteomes" id="UP000678374"/>
    </source>
</evidence>
<dbReference type="SUPFAM" id="SSF141868">
    <property type="entry name" value="EAL domain-like"/>
    <property type="match status" value="1"/>
</dbReference>
<dbReference type="SMART" id="SM00267">
    <property type="entry name" value="GGDEF"/>
    <property type="match status" value="1"/>
</dbReference>
<dbReference type="CDD" id="cd01949">
    <property type="entry name" value="GGDEF"/>
    <property type="match status" value="1"/>
</dbReference>
<dbReference type="InterPro" id="IPR000160">
    <property type="entry name" value="GGDEF_dom"/>
</dbReference>
<dbReference type="PANTHER" id="PTHR44757:SF2">
    <property type="entry name" value="BIOFILM ARCHITECTURE MAINTENANCE PROTEIN MBAA"/>
    <property type="match status" value="1"/>
</dbReference>
<dbReference type="Proteomes" id="UP000678374">
    <property type="component" value="Unassembled WGS sequence"/>
</dbReference>
<dbReference type="Pfam" id="PF00563">
    <property type="entry name" value="EAL"/>
    <property type="match status" value="1"/>
</dbReference>
<dbReference type="InterPro" id="IPR035965">
    <property type="entry name" value="PAS-like_dom_sf"/>
</dbReference>
<sequence length="660" mass="73609">MHSSAMEAFERLGHPIWLYDFDRQRVAWANASGLQLWRAESLEELCSRALGADMSPAVDKRLRQYQRDIEAEPNRQFQEIWTLHPQGMPVTVQIRFSGIRLDDGQLACLCESLPMPTLDVDTLRSADALMHTSVQITLYDSSGAALYRNPASRAATAAPGQTMDQHLVSAADQLTLREALSSRGEHQMVAQVQTIHGRRWHDLTARRCLDAVTGREAWLVSETDVSAVKAAQRQAQRLAERDPLTNLPNRNHVNLQFPALLEEIRSIGRQAAMIFLDLDRFKHVNDSLGHEAGDRLLIEVARRLRHTLRAGDQVVRLSGDEFLILVSDDDVVTHVRRLGLRLREAVSQVIRLGSTTVRVTPSLGVSLFPADGDDVATLMRNADMAMYRAKRLGGDQMAFYSADLAVEAGRRLTLESELLQAFDRGEFVVHYQPRLDAGTRQVVGAEALVRWRHPSRGLVLPGEFIPICEDTGLILPLGRWVLEQAARQAALWHQRGHALTVSVNFSARQIQSQALVETMDQVLLDSGCPPQALEMEITESLLLGEDSAMLGQLDALNKRGLRIAIDDFGTGYSNLAYLERFPLDCLKIDRSFVNQLETRPAIAELIISMCKVLELQIVAEGVETTGQLDWLRAQGCHHYQGFLSSPAVPADRFETLLAPV</sequence>
<dbReference type="PROSITE" id="PS50883">
    <property type="entry name" value="EAL"/>
    <property type="match status" value="1"/>
</dbReference>
<proteinExistence type="predicted"/>
<dbReference type="SMART" id="SM00052">
    <property type="entry name" value="EAL"/>
    <property type="match status" value="1"/>
</dbReference>
<organism evidence="3 4">
    <name type="scientific">Ideonella aquatica</name>
    <dbReference type="NCBI Taxonomy" id="2824119"/>
    <lineage>
        <taxon>Bacteria</taxon>
        <taxon>Pseudomonadati</taxon>
        <taxon>Pseudomonadota</taxon>
        <taxon>Betaproteobacteria</taxon>
        <taxon>Burkholderiales</taxon>
        <taxon>Sphaerotilaceae</taxon>
        <taxon>Ideonella</taxon>
    </lineage>
</organism>
<dbReference type="InterPro" id="IPR029787">
    <property type="entry name" value="Nucleotide_cyclase"/>
</dbReference>
<dbReference type="InterPro" id="IPR001633">
    <property type="entry name" value="EAL_dom"/>
</dbReference>
<accession>A0A940YET0</accession>
<dbReference type="AlphaFoldDB" id="A0A940YET0"/>
<feature type="domain" description="EAL" evidence="1">
    <location>
        <begin position="411"/>
        <end position="660"/>
    </location>
</feature>
<gene>
    <name evidence="3" type="ORF">KAK06_07970</name>
</gene>
<protein>
    <submittedName>
        <fullName evidence="3">EAL domain-containing protein</fullName>
    </submittedName>
</protein>
<dbReference type="SUPFAM" id="SSF55073">
    <property type="entry name" value="Nucleotide cyclase"/>
    <property type="match status" value="1"/>
</dbReference>
<dbReference type="PROSITE" id="PS50887">
    <property type="entry name" value="GGDEF"/>
    <property type="match status" value="1"/>
</dbReference>
<dbReference type="InterPro" id="IPR043128">
    <property type="entry name" value="Rev_trsase/Diguanyl_cyclase"/>
</dbReference>
<dbReference type="Gene3D" id="3.20.20.450">
    <property type="entry name" value="EAL domain"/>
    <property type="match status" value="1"/>
</dbReference>
<reference evidence="3" key="1">
    <citation type="submission" date="2021-04" db="EMBL/GenBank/DDBJ databases">
        <title>The genome sequence of Ideonella sp. 4Y11.</title>
        <authorList>
            <person name="Liu Y."/>
        </authorList>
    </citation>
    <scope>NUCLEOTIDE SEQUENCE</scope>
    <source>
        <strain evidence="3">4Y11</strain>
    </source>
</reference>
<dbReference type="NCBIfam" id="TIGR00254">
    <property type="entry name" value="GGDEF"/>
    <property type="match status" value="1"/>
</dbReference>
<dbReference type="Pfam" id="PF00990">
    <property type="entry name" value="GGDEF"/>
    <property type="match status" value="1"/>
</dbReference>
<feature type="domain" description="GGDEF" evidence="2">
    <location>
        <begin position="269"/>
        <end position="402"/>
    </location>
</feature>
<keyword evidence="4" id="KW-1185">Reference proteome</keyword>
<dbReference type="SUPFAM" id="SSF55785">
    <property type="entry name" value="PYP-like sensor domain (PAS domain)"/>
    <property type="match status" value="1"/>
</dbReference>
<evidence type="ECO:0000259" key="2">
    <source>
        <dbReference type="PROSITE" id="PS50887"/>
    </source>
</evidence>